<proteinExistence type="predicted"/>
<dbReference type="Proteomes" id="UP000319783">
    <property type="component" value="Unassembled WGS sequence"/>
</dbReference>
<comment type="caution">
    <text evidence="1">The sequence shown here is derived from an EMBL/GenBank/DDBJ whole genome shotgun (WGS) entry which is preliminary data.</text>
</comment>
<evidence type="ECO:0000313" key="1">
    <source>
        <dbReference type="EMBL" id="TLD42069.1"/>
    </source>
</evidence>
<dbReference type="AlphaFoldDB" id="A0A533QCA5"/>
<dbReference type="EMBL" id="SULG01000028">
    <property type="protein sequence ID" value="TLD42069.1"/>
    <property type="molecule type" value="Genomic_DNA"/>
</dbReference>
<protein>
    <submittedName>
        <fullName evidence="1">Uncharacterized protein</fullName>
    </submittedName>
</protein>
<name>A0A533QCA5_9BACT</name>
<gene>
    <name evidence="1" type="ORF">JETT_1637</name>
</gene>
<organism evidence="1 2">
    <name type="scientific">Candidatus Jettenia ecosi</name>
    <dbReference type="NCBI Taxonomy" id="2494326"/>
    <lineage>
        <taxon>Bacteria</taxon>
        <taxon>Pseudomonadati</taxon>
        <taxon>Planctomycetota</taxon>
        <taxon>Candidatus Brocadiia</taxon>
        <taxon>Candidatus Brocadiales</taxon>
        <taxon>Candidatus Brocadiaceae</taxon>
        <taxon>Candidatus Jettenia</taxon>
    </lineage>
</organism>
<sequence length="60" mass="7018">MYCRLELYIGQDINQEFAPIGFSDSFALLHNAIFLLYRLGKINKLYDLHFIYLSAGLFAR</sequence>
<evidence type="ECO:0000313" key="2">
    <source>
        <dbReference type="Proteomes" id="UP000319783"/>
    </source>
</evidence>
<reference evidence="1 2" key="1">
    <citation type="submission" date="2019-04" db="EMBL/GenBank/DDBJ databases">
        <title>Genome of a novel bacterium Candidatus Jettenia ecosi reconstructed from metagenome of an anammox bioreactor.</title>
        <authorList>
            <person name="Mardanov A.V."/>
            <person name="Beletsky A.V."/>
            <person name="Ravin N.V."/>
            <person name="Botchkova E.A."/>
            <person name="Litti Y.V."/>
            <person name="Nozhevnikova A.N."/>
        </authorList>
    </citation>
    <scope>NUCLEOTIDE SEQUENCE [LARGE SCALE GENOMIC DNA]</scope>
    <source>
        <strain evidence="1">J2</strain>
    </source>
</reference>
<accession>A0A533QCA5</accession>